<gene>
    <name evidence="1" type="ORF">SAMN04488693_107122</name>
</gene>
<protein>
    <recommendedName>
        <fullName evidence="3">Acyl-CoA dehydrogenase</fullName>
    </recommendedName>
</protein>
<dbReference type="SUPFAM" id="SSF56645">
    <property type="entry name" value="Acyl-CoA dehydrogenase NM domain-like"/>
    <property type="match status" value="1"/>
</dbReference>
<reference evidence="1 2" key="1">
    <citation type="submission" date="2016-10" db="EMBL/GenBank/DDBJ databases">
        <authorList>
            <person name="de Groot N.N."/>
        </authorList>
    </citation>
    <scope>NUCLEOTIDE SEQUENCE [LARGE SCALE GENOMIC DNA]</scope>
    <source>
        <strain evidence="1 2">NP_1H</strain>
    </source>
</reference>
<dbReference type="Gene3D" id="2.40.110.10">
    <property type="entry name" value="Butyryl-CoA Dehydrogenase, subunit A, domain 2"/>
    <property type="match status" value="1"/>
</dbReference>
<dbReference type="RefSeq" id="WP_090586394.1">
    <property type="nucleotide sequence ID" value="NZ_FNDT01000007.1"/>
</dbReference>
<dbReference type="GO" id="GO:0016627">
    <property type="term" value="F:oxidoreductase activity, acting on the CH-CH group of donors"/>
    <property type="evidence" value="ECO:0007669"/>
    <property type="project" value="InterPro"/>
</dbReference>
<keyword evidence="2" id="KW-1185">Reference proteome</keyword>
<dbReference type="Proteomes" id="UP000199258">
    <property type="component" value="Unassembled WGS sequence"/>
</dbReference>
<evidence type="ECO:0008006" key="3">
    <source>
        <dbReference type="Google" id="ProtNLM"/>
    </source>
</evidence>
<dbReference type="InterPro" id="IPR046373">
    <property type="entry name" value="Acyl-CoA_Oxase/DH_mid-dom_sf"/>
</dbReference>
<dbReference type="InterPro" id="IPR036250">
    <property type="entry name" value="AcylCo_DH-like_C"/>
</dbReference>
<evidence type="ECO:0000313" key="2">
    <source>
        <dbReference type="Proteomes" id="UP000199258"/>
    </source>
</evidence>
<evidence type="ECO:0000313" key="1">
    <source>
        <dbReference type="EMBL" id="SDI21423.1"/>
    </source>
</evidence>
<dbReference type="SUPFAM" id="SSF47203">
    <property type="entry name" value="Acyl-CoA dehydrogenase C-terminal domain-like"/>
    <property type="match status" value="1"/>
</dbReference>
<sequence>MTGVFLGAADALDLDGLYREAHASGGSPADALVLAGRVGLFAPRPGSGSTLALWECLATLAAADLTVARVIEPHLDALAILAEARVPDPEGTWGVFAAESPGTRLQAEYDDGGWVLSGRKPWCSLGTRLDRALITAHVPTGGRRAFAVDLSRDSVRPVAGTWVSRGLAAVDSGPLDLLRVPAEPVGDENWYLARDGFAWGGMGVAACWYGGAVGLARRVMETAREREPDQIGLMHLGAIDVALHRAAAVLKDAAQAVDNGEAKGKEGARLAARVRSVVVQSAEEILSVAAHAMGPGPLVHEEEHARRVADLQVYIRQHHAERDSASLGAAVLSLDPVPW</sequence>
<dbReference type="InterPro" id="IPR009100">
    <property type="entry name" value="AcylCoA_DH/oxidase_NM_dom_sf"/>
</dbReference>
<name>A0A1G8IRC0_9MICC</name>
<dbReference type="AlphaFoldDB" id="A0A1G8IRC0"/>
<dbReference type="STRING" id="335973.SAMN04488693_107122"/>
<accession>A0A1G8IRC0</accession>
<dbReference type="OrthoDB" id="107064at2"/>
<organism evidence="1 2">
    <name type="scientific">Arthrobacter subterraneus</name>
    <dbReference type="NCBI Taxonomy" id="335973"/>
    <lineage>
        <taxon>Bacteria</taxon>
        <taxon>Bacillati</taxon>
        <taxon>Actinomycetota</taxon>
        <taxon>Actinomycetes</taxon>
        <taxon>Micrococcales</taxon>
        <taxon>Micrococcaceae</taxon>
        <taxon>Arthrobacter</taxon>
    </lineage>
</organism>
<dbReference type="EMBL" id="FNDT01000007">
    <property type="protein sequence ID" value="SDI21423.1"/>
    <property type="molecule type" value="Genomic_DNA"/>
</dbReference>
<proteinExistence type="predicted"/>